<dbReference type="KEGG" id="kps:KPNJ2_05360"/>
<evidence type="ECO:0000256" key="2">
    <source>
        <dbReference type="ARBA" id="ARBA00022683"/>
    </source>
</evidence>
<dbReference type="InterPro" id="IPR003501">
    <property type="entry name" value="PTS_EIIB_2/3"/>
</dbReference>
<dbReference type="GO" id="GO:0009401">
    <property type="term" value="P:phosphoenolpyruvate-dependent sugar phosphotransferase system"/>
    <property type="evidence" value="ECO:0007669"/>
    <property type="project" value="UniProtKB-KW"/>
</dbReference>
<evidence type="ECO:0000313" key="5">
    <source>
        <dbReference type="EMBL" id="AHM82124.1"/>
    </source>
</evidence>
<dbReference type="InterPro" id="IPR036095">
    <property type="entry name" value="PTS_EIIB-like_sf"/>
</dbReference>
<evidence type="ECO:0000256" key="3">
    <source>
        <dbReference type="SAM" id="SignalP"/>
    </source>
</evidence>
<gene>
    <name evidence="5" type="ORF">KPNJ2_05360</name>
</gene>
<protein>
    <submittedName>
        <fullName evidence="5">Pts system, iib component</fullName>
        <ecNumber evidence="5">2.7.1.69</ecNumber>
    </submittedName>
</protein>
<name>W8UQI2_KLEPN</name>
<keyword evidence="3" id="KW-0732">Signal</keyword>
<reference evidence="5 6" key="1">
    <citation type="journal article" date="2014" name="Proc. Natl. Acad. Sci. U.S.A.">
        <title>Molecular dissection of the evolution of carbapenem-resistant multilocus sequence type 258 Klebsiella pneumoniae.</title>
        <authorList>
            <person name="Deleo F.R."/>
            <person name="Chen L."/>
            <person name="Porcella S.F."/>
            <person name="Martens C.A."/>
            <person name="Kobayashi S.D."/>
            <person name="Porter A.R."/>
            <person name="Chavda K.D."/>
            <person name="Jacobs M.R."/>
            <person name="Mathema B."/>
            <person name="Olsen R.J."/>
            <person name="Bonomo R.A."/>
            <person name="Musser J.M."/>
            <person name="Kreiswirth B.N."/>
        </authorList>
    </citation>
    <scope>NUCLEOTIDE SEQUENCE [LARGE SCALE GENOMIC DNA]</scope>
    <source>
        <strain evidence="5">30684/NJST258_2</strain>
    </source>
</reference>
<keyword evidence="2" id="KW-0598">Phosphotransferase system</keyword>
<dbReference type="Proteomes" id="UP000019586">
    <property type="component" value="Chromosome"/>
</dbReference>
<proteinExistence type="predicted"/>
<feature type="chain" id="PRO_5004915597" evidence="3">
    <location>
        <begin position="23"/>
        <end position="109"/>
    </location>
</feature>
<dbReference type="SUPFAM" id="SSF52794">
    <property type="entry name" value="PTS system IIB component-like"/>
    <property type="match status" value="1"/>
</dbReference>
<evidence type="ECO:0000256" key="1">
    <source>
        <dbReference type="ARBA" id="ARBA00022679"/>
    </source>
</evidence>
<keyword evidence="1 5" id="KW-0808">Transferase</keyword>
<dbReference type="AlphaFoldDB" id="W8UQI2"/>
<dbReference type="PROSITE" id="PS51099">
    <property type="entry name" value="PTS_EIIB_TYPE_2"/>
    <property type="match status" value="1"/>
</dbReference>
<dbReference type="Pfam" id="PF02302">
    <property type="entry name" value="PTS_IIB"/>
    <property type="match status" value="1"/>
</dbReference>
<dbReference type="InterPro" id="IPR013011">
    <property type="entry name" value="PTS_EIIB_2"/>
</dbReference>
<feature type="signal peptide" evidence="3">
    <location>
        <begin position="1"/>
        <end position="22"/>
    </location>
</feature>
<feature type="domain" description="PTS EIIB type-2" evidence="4">
    <location>
        <begin position="7"/>
        <end position="102"/>
    </location>
</feature>
<evidence type="ECO:0000313" key="6">
    <source>
        <dbReference type="Proteomes" id="UP000019586"/>
    </source>
</evidence>
<sequence length="109" mass="12137">MRRPSMLKILCVCGCGLGSSFAIEMTAKAVLKKLEIPAHIEHTTVSEAGAFKSDMILTQKTFADILTADASEEEIKRVVVLNKLTDKEEIETKIVAFLKERHLKVADYE</sequence>
<dbReference type="GO" id="GO:0008982">
    <property type="term" value="F:protein-N(PI)-phosphohistidine-sugar phosphotransferase activity"/>
    <property type="evidence" value="ECO:0007669"/>
    <property type="project" value="InterPro"/>
</dbReference>
<dbReference type="Gene3D" id="3.40.50.2300">
    <property type="match status" value="1"/>
</dbReference>
<dbReference type="CDD" id="cd05563">
    <property type="entry name" value="PTS_IIB_ascorbate"/>
    <property type="match status" value="1"/>
</dbReference>
<accession>W8UQI2</accession>
<dbReference type="HOGENOM" id="CLU_159248_0_2_6"/>
<dbReference type="PATRIC" id="fig|1420013.3.peg.5022"/>
<dbReference type="EC" id="2.7.1.69" evidence="5"/>
<evidence type="ECO:0000259" key="4">
    <source>
        <dbReference type="PROSITE" id="PS51099"/>
    </source>
</evidence>
<organism evidence="5 6">
    <name type="scientific">Klebsiella pneumoniae 30684/NJST258_2</name>
    <dbReference type="NCBI Taxonomy" id="1420013"/>
    <lineage>
        <taxon>Bacteria</taxon>
        <taxon>Pseudomonadati</taxon>
        <taxon>Pseudomonadota</taxon>
        <taxon>Gammaproteobacteria</taxon>
        <taxon>Enterobacterales</taxon>
        <taxon>Enterobacteriaceae</taxon>
        <taxon>Klebsiella/Raoultella group</taxon>
        <taxon>Klebsiella</taxon>
        <taxon>Klebsiella pneumoniae complex</taxon>
    </lineage>
</organism>
<dbReference type="EMBL" id="CP006918">
    <property type="protein sequence ID" value="AHM82124.1"/>
    <property type="molecule type" value="Genomic_DNA"/>
</dbReference>